<dbReference type="PANTHER" id="PTHR40465:SF1">
    <property type="entry name" value="DUF6534 DOMAIN-CONTAINING PROTEIN"/>
    <property type="match status" value="1"/>
</dbReference>
<organism evidence="3 4">
    <name type="scientific">Crepidotus variabilis</name>
    <dbReference type="NCBI Taxonomy" id="179855"/>
    <lineage>
        <taxon>Eukaryota</taxon>
        <taxon>Fungi</taxon>
        <taxon>Dikarya</taxon>
        <taxon>Basidiomycota</taxon>
        <taxon>Agaricomycotina</taxon>
        <taxon>Agaricomycetes</taxon>
        <taxon>Agaricomycetidae</taxon>
        <taxon>Agaricales</taxon>
        <taxon>Agaricineae</taxon>
        <taxon>Crepidotaceae</taxon>
        <taxon>Crepidotus</taxon>
    </lineage>
</organism>
<keyword evidence="1" id="KW-0812">Transmembrane</keyword>
<evidence type="ECO:0000259" key="2">
    <source>
        <dbReference type="Pfam" id="PF20152"/>
    </source>
</evidence>
<feature type="domain" description="DUF6534" evidence="2">
    <location>
        <begin position="146"/>
        <end position="222"/>
    </location>
</feature>
<sequence length="294" mass="32417">MASQSYNLPAVNITSSGPLLIGPLLNWGLFGVLSMQVYTYHIAFPKDAPRRKALCYGIYLLEVIQTFMITQSAVHEFAEGFGQKEILYEIGSLWFSVPILNGIVSIITQSFYAYRVYVLSQSRFLTALIISVALSPLGFWLEVLGCSATSWLTKRCTGMSHTEASIKKIIRLTIETASLTATVEVVTVALALLPNRPGYCLAPISIVGKLYSNSMMVVFNSRIVFGTGASKTNSSASMVELSAASNELYRPRTEDHRAPMIEVKVTQELAIFPSDKETTTDLCWKDESATRILD</sequence>
<comment type="caution">
    <text evidence="3">The sequence shown here is derived from an EMBL/GenBank/DDBJ whole genome shotgun (WGS) entry which is preliminary data.</text>
</comment>
<feature type="transmembrane region" description="Helical" evidence="1">
    <location>
        <begin position="124"/>
        <end position="141"/>
    </location>
</feature>
<dbReference type="Pfam" id="PF20152">
    <property type="entry name" value="DUF6534"/>
    <property type="match status" value="1"/>
</dbReference>
<keyword evidence="1" id="KW-1133">Transmembrane helix</keyword>
<protein>
    <recommendedName>
        <fullName evidence="2">DUF6534 domain-containing protein</fullName>
    </recommendedName>
</protein>
<keyword evidence="4" id="KW-1185">Reference proteome</keyword>
<name>A0A9P6EDX4_9AGAR</name>
<dbReference type="PANTHER" id="PTHR40465">
    <property type="entry name" value="CHROMOSOME 1, WHOLE GENOME SHOTGUN SEQUENCE"/>
    <property type="match status" value="1"/>
</dbReference>
<evidence type="ECO:0000313" key="4">
    <source>
        <dbReference type="Proteomes" id="UP000807306"/>
    </source>
</evidence>
<evidence type="ECO:0000313" key="3">
    <source>
        <dbReference type="EMBL" id="KAF9527143.1"/>
    </source>
</evidence>
<feature type="transmembrane region" description="Helical" evidence="1">
    <location>
        <begin position="20"/>
        <end position="41"/>
    </location>
</feature>
<keyword evidence="1" id="KW-0472">Membrane</keyword>
<dbReference type="OrthoDB" id="3053835at2759"/>
<feature type="transmembrane region" description="Helical" evidence="1">
    <location>
        <begin position="93"/>
        <end position="112"/>
    </location>
</feature>
<proteinExistence type="predicted"/>
<feature type="transmembrane region" description="Helical" evidence="1">
    <location>
        <begin position="53"/>
        <end position="73"/>
    </location>
</feature>
<dbReference type="InterPro" id="IPR045339">
    <property type="entry name" value="DUF6534"/>
</dbReference>
<gene>
    <name evidence="3" type="ORF">CPB83DRAFT_836888</name>
</gene>
<dbReference type="AlphaFoldDB" id="A0A9P6EDX4"/>
<accession>A0A9P6EDX4</accession>
<dbReference type="Proteomes" id="UP000807306">
    <property type="component" value="Unassembled WGS sequence"/>
</dbReference>
<evidence type="ECO:0000256" key="1">
    <source>
        <dbReference type="SAM" id="Phobius"/>
    </source>
</evidence>
<reference evidence="3" key="1">
    <citation type="submission" date="2020-11" db="EMBL/GenBank/DDBJ databases">
        <authorList>
            <consortium name="DOE Joint Genome Institute"/>
            <person name="Ahrendt S."/>
            <person name="Riley R."/>
            <person name="Andreopoulos W."/>
            <person name="Labutti K."/>
            <person name="Pangilinan J."/>
            <person name="Ruiz-Duenas F.J."/>
            <person name="Barrasa J.M."/>
            <person name="Sanchez-Garcia M."/>
            <person name="Camarero S."/>
            <person name="Miyauchi S."/>
            <person name="Serrano A."/>
            <person name="Linde D."/>
            <person name="Babiker R."/>
            <person name="Drula E."/>
            <person name="Ayuso-Fernandez I."/>
            <person name="Pacheco R."/>
            <person name="Padilla G."/>
            <person name="Ferreira P."/>
            <person name="Barriuso J."/>
            <person name="Kellner H."/>
            <person name="Castanera R."/>
            <person name="Alfaro M."/>
            <person name="Ramirez L."/>
            <person name="Pisabarro A.G."/>
            <person name="Kuo A."/>
            <person name="Tritt A."/>
            <person name="Lipzen A."/>
            <person name="He G."/>
            <person name="Yan M."/>
            <person name="Ng V."/>
            <person name="Cullen D."/>
            <person name="Martin F."/>
            <person name="Rosso M.-N."/>
            <person name="Henrissat B."/>
            <person name="Hibbett D."/>
            <person name="Martinez A.T."/>
            <person name="Grigoriev I.V."/>
        </authorList>
    </citation>
    <scope>NUCLEOTIDE SEQUENCE</scope>
    <source>
        <strain evidence="3">CBS 506.95</strain>
    </source>
</reference>
<dbReference type="EMBL" id="MU157864">
    <property type="protein sequence ID" value="KAF9527143.1"/>
    <property type="molecule type" value="Genomic_DNA"/>
</dbReference>